<name>A0AAN9F467_CROPI</name>
<dbReference type="Proteomes" id="UP001372338">
    <property type="component" value="Unassembled WGS sequence"/>
</dbReference>
<evidence type="ECO:0000313" key="1">
    <source>
        <dbReference type="EMBL" id="KAK7268429.1"/>
    </source>
</evidence>
<dbReference type="EMBL" id="JAYWIO010000004">
    <property type="protein sequence ID" value="KAK7268429.1"/>
    <property type="molecule type" value="Genomic_DNA"/>
</dbReference>
<accession>A0AAN9F467</accession>
<dbReference type="AlphaFoldDB" id="A0AAN9F467"/>
<dbReference type="PANTHER" id="PTHR37725">
    <property type="match status" value="1"/>
</dbReference>
<organism evidence="1 2">
    <name type="scientific">Crotalaria pallida</name>
    <name type="common">Smooth rattlebox</name>
    <name type="synonym">Crotalaria striata</name>
    <dbReference type="NCBI Taxonomy" id="3830"/>
    <lineage>
        <taxon>Eukaryota</taxon>
        <taxon>Viridiplantae</taxon>
        <taxon>Streptophyta</taxon>
        <taxon>Embryophyta</taxon>
        <taxon>Tracheophyta</taxon>
        <taxon>Spermatophyta</taxon>
        <taxon>Magnoliopsida</taxon>
        <taxon>eudicotyledons</taxon>
        <taxon>Gunneridae</taxon>
        <taxon>Pentapetalae</taxon>
        <taxon>rosids</taxon>
        <taxon>fabids</taxon>
        <taxon>Fabales</taxon>
        <taxon>Fabaceae</taxon>
        <taxon>Papilionoideae</taxon>
        <taxon>50 kb inversion clade</taxon>
        <taxon>genistoids sensu lato</taxon>
        <taxon>core genistoids</taxon>
        <taxon>Crotalarieae</taxon>
        <taxon>Crotalaria</taxon>
    </lineage>
</organism>
<evidence type="ECO:0000313" key="2">
    <source>
        <dbReference type="Proteomes" id="UP001372338"/>
    </source>
</evidence>
<protein>
    <submittedName>
        <fullName evidence="1">Uncharacterized protein</fullName>
    </submittedName>
</protein>
<sequence length="136" mass="15870">MKGLQEASMMFDHDQHLFQSGLLKTSFWDNYYRFQTKAGKSAETRILMLLEFFRELYHRRGEIFRKMVPDDGLHEEFVELFKRISSSLLNTAKSKREERTLQRSLSAGSELKLDRFKVKTVSVGGQGDKTKVAETK</sequence>
<keyword evidence="2" id="KW-1185">Reference proteome</keyword>
<gene>
    <name evidence="1" type="ORF">RIF29_21127</name>
</gene>
<reference evidence="1 2" key="1">
    <citation type="submission" date="2024-01" db="EMBL/GenBank/DDBJ databases">
        <title>The genomes of 5 underutilized Papilionoideae crops provide insights into root nodulation and disease resistanc.</title>
        <authorList>
            <person name="Yuan L."/>
        </authorList>
    </citation>
    <scope>NUCLEOTIDE SEQUENCE [LARGE SCALE GENOMIC DNA]</scope>
    <source>
        <strain evidence="1">ZHUSHIDOU_FW_LH</strain>
        <tissue evidence="1">Leaf</tissue>
    </source>
</reference>
<dbReference type="PANTHER" id="PTHR37725:SF1">
    <property type="match status" value="1"/>
</dbReference>
<comment type="caution">
    <text evidence="1">The sequence shown here is derived from an EMBL/GenBank/DDBJ whole genome shotgun (WGS) entry which is preliminary data.</text>
</comment>
<proteinExistence type="predicted"/>